<keyword evidence="6 9" id="KW-1133">Transmembrane helix</keyword>
<evidence type="ECO:0000256" key="9">
    <source>
        <dbReference type="SAM" id="Phobius"/>
    </source>
</evidence>
<keyword evidence="7 9" id="KW-0472">Membrane</keyword>
<feature type="transmembrane region" description="Helical" evidence="9">
    <location>
        <begin position="92"/>
        <end position="115"/>
    </location>
</feature>
<feature type="transmembrane region" description="Helical" evidence="9">
    <location>
        <begin position="58"/>
        <end position="80"/>
    </location>
</feature>
<evidence type="ECO:0000256" key="4">
    <source>
        <dbReference type="ARBA" id="ARBA00022692"/>
    </source>
</evidence>
<dbReference type="Proteomes" id="UP000305238">
    <property type="component" value="Unassembled WGS sequence"/>
</dbReference>
<keyword evidence="4 9" id="KW-0812">Transmembrane</keyword>
<dbReference type="InterPro" id="IPR052157">
    <property type="entry name" value="BCAA_transport_permease"/>
</dbReference>
<accession>A0A5S4HI37</accession>
<dbReference type="GO" id="GO:0006865">
    <property type="term" value="P:amino acid transport"/>
    <property type="evidence" value="ECO:0007669"/>
    <property type="project" value="UniProtKB-KW"/>
</dbReference>
<dbReference type="GO" id="GO:0005886">
    <property type="term" value="C:plasma membrane"/>
    <property type="evidence" value="ECO:0007669"/>
    <property type="project" value="UniProtKB-SubCell"/>
</dbReference>
<protein>
    <submittedName>
        <fullName evidence="10">Branched-chain amino acid ABC transporter permease</fullName>
    </submittedName>
</protein>
<keyword evidence="3" id="KW-1003">Cell membrane</keyword>
<evidence type="ECO:0000256" key="2">
    <source>
        <dbReference type="ARBA" id="ARBA00022448"/>
    </source>
</evidence>
<dbReference type="InterPro" id="IPR001851">
    <property type="entry name" value="ABC_transp_permease"/>
</dbReference>
<evidence type="ECO:0000256" key="8">
    <source>
        <dbReference type="ARBA" id="ARBA00037998"/>
    </source>
</evidence>
<dbReference type="GO" id="GO:0022857">
    <property type="term" value="F:transmembrane transporter activity"/>
    <property type="evidence" value="ECO:0007669"/>
    <property type="project" value="InterPro"/>
</dbReference>
<dbReference type="OrthoDB" id="9807115at2"/>
<evidence type="ECO:0000256" key="6">
    <source>
        <dbReference type="ARBA" id="ARBA00022989"/>
    </source>
</evidence>
<feature type="transmembrane region" description="Helical" evidence="9">
    <location>
        <begin position="216"/>
        <end position="233"/>
    </location>
</feature>
<feature type="transmembrane region" description="Helical" evidence="9">
    <location>
        <begin position="12"/>
        <end position="29"/>
    </location>
</feature>
<dbReference type="PANTHER" id="PTHR11795:SF445">
    <property type="entry name" value="AMINO ACID ABC TRANSPORTER PERMEASE PROTEIN"/>
    <property type="match status" value="1"/>
</dbReference>
<reference evidence="10 11" key="1">
    <citation type="submission" date="2019-05" db="EMBL/GenBank/DDBJ databases">
        <title>Draft genome sequence of Actinomadura geliboluensis A8036.</title>
        <authorList>
            <person name="Saricaoglu S."/>
            <person name="Isik K."/>
        </authorList>
    </citation>
    <scope>NUCLEOTIDE SEQUENCE [LARGE SCALE GENOMIC DNA]</scope>
    <source>
        <strain evidence="10 11">A8036</strain>
    </source>
</reference>
<evidence type="ECO:0000256" key="7">
    <source>
        <dbReference type="ARBA" id="ARBA00023136"/>
    </source>
</evidence>
<evidence type="ECO:0000313" key="10">
    <source>
        <dbReference type="EMBL" id="TMR38660.1"/>
    </source>
</evidence>
<feature type="transmembrane region" description="Helical" evidence="9">
    <location>
        <begin position="34"/>
        <end position="52"/>
    </location>
</feature>
<keyword evidence="2" id="KW-0813">Transport</keyword>
<dbReference type="Pfam" id="PF02653">
    <property type="entry name" value="BPD_transp_2"/>
    <property type="match status" value="1"/>
</dbReference>
<dbReference type="CDD" id="cd06582">
    <property type="entry name" value="TM_PBP1_LivH_like"/>
    <property type="match status" value="1"/>
</dbReference>
<comment type="subcellular location">
    <subcellularLocation>
        <location evidence="1">Cell membrane</location>
        <topology evidence="1">Multi-pass membrane protein</topology>
    </subcellularLocation>
</comment>
<dbReference type="EMBL" id="VCKZ01000100">
    <property type="protein sequence ID" value="TMR38660.1"/>
    <property type="molecule type" value="Genomic_DNA"/>
</dbReference>
<evidence type="ECO:0000313" key="11">
    <source>
        <dbReference type="Proteomes" id="UP000305238"/>
    </source>
</evidence>
<dbReference type="RefSeq" id="WP_138637167.1">
    <property type="nucleotide sequence ID" value="NZ_JASWDG010000027.1"/>
</dbReference>
<dbReference type="PANTHER" id="PTHR11795">
    <property type="entry name" value="BRANCHED-CHAIN AMINO ACID TRANSPORT SYSTEM PERMEASE PROTEIN LIVH"/>
    <property type="match status" value="1"/>
</dbReference>
<organism evidence="10 11">
    <name type="scientific">Actinomadura geliboluensis</name>
    <dbReference type="NCBI Taxonomy" id="882440"/>
    <lineage>
        <taxon>Bacteria</taxon>
        <taxon>Bacillati</taxon>
        <taxon>Actinomycetota</taxon>
        <taxon>Actinomycetes</taxon>
        <taxon>Streptosporangiales</taxon>
        <taxon>Thermomonosporaceae</taxon>
        <taxon>Actinomadura</taxon>
    </lineage>
</organism>
<feature type="transmembrane region" description="Helical" evidence="9">
    <location>
        <begin position="267"/>
        <end position="285"/>
    </location>
</feature>
<keyword evidence="5" id="KW-0029">Amino-acid transport</keyword>
<evidence type="ECO:0000256" key="1">
    <source>
        <dbReference type="ARBA" id="ARBA00004651"/>
    </source>
</evidence>
<proteinExistence type="inferred from homology"/>
<name>A0A5S4HI37_9ACTN</name>
<keyword evidence="11" id="KW-1185">Reference proteome</keyword>
<comment type="similarity">
    <text evidence="8">Belongs to the binding-protein-dependent transport system permease family. LivHM subfamily.</text>
</comment>
<evidence type="ECO:0000256" key="3">
    <source>
        <dbReference type="ARBA" id="ARBA00022475"/>
    </source>
</evidence>
<sequence>MGGMIQPLIDAVSVGALYALEALGIGLLFGIMRLANFALGAVTMVAAYALYLTRDLPLAASILVALLVAVGVSLLLELVVFRRLKGASEATLFIVSFAIAFGLENLALAVFGANTRGFSLSPWLSSSSGIGGVRVSHLSIVTIVTVLVLLGLFVAFLRRTETGMRLRAASDDFRMATMLGVPANRMIGLAFALSGVLCAAVAVIVVGQVGGVSPGMGSNVIIIALLGAVIGGMDRLSGAAAGGFVVGFALSILNSWLVLDIRPYRDAFAILAVILVLIVRPHGLLPGATLRERV</sequence>
<feature type="transmembrane region" description="Helical" evidence="9">
    <location>
        <begin position="240"/>
        <end position="261"/>
    </location>
</feature>
<feature type="transmembrane region" description="Helical" evidence="9">
    <location>
        <begin position="135"/>
        <end position="157"/>
    </location>
</feature>
<dbReference type="AlphaFoldDB" id="A0A5S4HI37"/>
<feature type="transmembrane region" description="Helical" evidence="9">
    <location>
        <begin position="187"/>
        <end position="210"/>
    </location>
</feature>
<evidence type="ECO:0000256" key="5">
    <source>
        <dbReference type="ARBA" id="ARBA00022970"/>
    </source>
</evidence>
<comment type="caution">
    <text evidence="10">The sequence shown here is derived from an EMBL/GenBank/DDBJ whole genome shotgun (WGS) entry which is preliminary data.</text>
</comment>
<gene>
    <name evidence="10" type="ORF">ETD96_15855</name>
</gene>